<evidence type="ECO:0000313" key="2">
    <source>
        <dbReference type="EMBL" id="JAU88122.1"/>
    </source>
</evidence>
<gene>
    <name evidence="2" type="ORF">MP_TR5916_c1_g1_i1_g.16724</name>
</gene>
<organism evidence="2">
    <name type="scientific">Noccaea caerulescens</name>
    <name type="common">Alpine penny-cress</name>
    <name type="synonym">Thlaspi caerulescens</name>
    <dbReference type="NCBI Taxonomy" id="107243"/>
    <lineage>
        <taxon>Eukaryota</taxon>
        <taxon>Viridiplantae</taxon>
        <taxon>Streptophyta</taxon>
        <taxon>Embryophyta</taxon>
        <taxon>Tracheophyta</taxon>
        <taxon>Spermatophyta</taxon>
        <taxon>Magnoliopsida</taxon>
        <taxon>eudicotyledons</taxon>
        <taxon>Gunneridae</taxon>
        <taxon>Pentapetalae</taxon>
        <taxon>rosids</taxon>
        <taxon>malvids</taxon>
        <taxon>Brassicales</taxon>
        <taxon>Brassicaceae</taxon>
        <taxon>Coluteocarpeae</taxon>
        <taxon>Noccaea</taxon>
    </lineage>
</organism>
<feature type="domain" description="F-box associated beta-propeller type 1" evidence="1">
    <location>
        <begin position="26"/>
        <end position="177"/>
    </location>
</feature>
<dbReference type="InterPro" id="IPR006527">
    <property type="entry name" value="F-box-assoc_dom_typ1"/>
</dbReference>
<evidence type="ECO:0000259" key="1">
    <source>
        <dbReference type="Pfam" id="PF07734"/>
    </source>
</evidence>
<dbReference type="NCBIfam" id="TIGR01640">
    <property type="entry name" value="F_box_assoc_1"/>
    <property type="match status" value="1"/>
</dbReference>
<dbReference type="AlphaFoldDB" id="A0A1J3J6J1"/>
<dbReference type="Pfam" id="PF07734">
    <property type="entry name" value="FBA_1"/>
    <property type="match status" value="1"/>
</dbReference>
<protein>
    <submittedName>
        <fullName evidence="2">Putative F-box protein</fullName>
    </submittedName>
</protein>
<dbReference type="EMBL" id="GEVM01017816">
    <property type="protein sequence ID" value="JAU88122.1"/>
    <property type="molecule type" value="Transcribed_RNA"/>
</dbReference>
<reference evidence="2" key="1">
    <citation type="submission" date="2016-07" db="EMBL/GenBank/DDBJ databases">
        <title>De novo transcriptome assembly of four accessions of the metal hyperaccumulator plant Noccaea caerulescens.</title>
        <authorList>
            <person name="Blande D."/>
            <person name="Halimaa P."/>
            <person name="Tervahauta A.I."/>
            <person name="Aarts M.G."/>
            <person name="Karenlampi S.O."/>
        </authorList>
    </citation>
    <scope>NUCLEOTIDE SEQUENCE</scope>
</reference>
<sequence length="198" mass="21882">MESLFGSNSVDLRQAQEVLSFSRIRTVKGNTYWYAKPLDIIGAGGEEVPGFLLCFDFTTERFARRLPLPLPVDGFLEDAVVLSSFREEQQLAVLFQSINTLEMEVWVTTKIGPNAVSWSKFNCGASFMVDEEKRAVVVFQQGKAKAASGYCTSPNTAYFIDGDKGYLRGVDLGDREGVCIQQGFTAGLLLKLSVLKVQ</sequence>
<accession>A0A1J3J6J1</accession>
<proteinExistence type="predicted"/>
<dbReference type="InterPro" id="IPR017451">
    <property type="entry name" value="F-box-assoc_interact_dom"/>
</dbReference>
<name>A0A1J3J6J1_NOCCA</name>